<protein>
    <submittedName>
        <fullName evidence="3">Crotonobetainyl-CoA:carnitine CoA-transferase /alpha-methylacyl-CoA racemase 1</fullName>
    </submittedName>
</protein>
<feature type="compositionally biased region" description="Acidic residues" evidence="2">
    <location>
        <begin position="379"/>
        <end position="393"/>
    </location>
</feature>
<dbReference type="EMBL" id="AOHW01000040">
    <property type="protein sequence ID" value="ELY38901.1"/>
    <property type="molecule type" value="Genomic_DNA"/>
</dbReference>
<evidence type="ECO:0000256" key="1">
    <source>
        <dbReference type="ARBA" id="ARBA00022679"/>
    </source>
</evidence>
<dbReference type="InterPro" id="IPR003673">
    <property type="entry name" value="CoA-Trfase_fam_III"/>
</dbReference>
<evidence type="ECO:0000256" key="2">
    <source>
        <dbReference type="SAM" id="MobiDB-lite"/>
    </source>
</evidence>
<dbReference type="Gene3D" id="3.40.50.10540">
    <property type="entry name" value="Crotonobetainyl-coa:carnitine coa-transferase, domain 1"/>
    <property type="match status" value="1"/>
</dbReference>
<keyword evidence="4" id="KW-1185">Reference proteome</keyword>
<feature type="region of interest" description="Disordered" evidence="2">
    <location>
        <begin position="340"/>
        <end position="393"/>
    </location>
</feature>
<dbReference type="GO" id="GO:0008410">
    <property type="term" value="F:CoA-transferase activity"/>
    <property type="evidence" value="ECO:0007669"/>
    <property type="project" value="TreeGrafter"/>
</dbReference>
<organism evidence="3 4">
    <name type="scientific">Natronorubrum tibetense GA33</name>
    <dbReference type="NCBI Taxonomy" id="1114856"/>
    <lineage>
        <taxon>Archaea</taxon>
        <taxon>Methanobacteriati</taxon>
        <taxon>Methanobacteriota</taxon>
        <taxon>Stenosarchaea group</taxon>
        <taxon>Halobacteria</taxon>
        <taxon>Halobacteriales</taxon>
        <taxon>Natrialbaceae</taxon>
        <taxon>Natronorubrum</taxon>
    </lineage>
</organism>
<dbReference type="PANTHER" id="PTHR48207:SF3">
    <property type="entry name" value="SUCCINATE--HYDROXYMETHYLGLUTARATE COA-TRANSFERASE"/>
    <property type="match status" value="1"/>
</dbReference>
<name>L9VPB0_9EURY</name>
<evidence type="ECO:0000313" key="4">
    <source>
        <dbReference type="Proteomes" id="UP000011599"/>
    </source>
</evidence>
<dbReference type="InterPro" id="IPR050483">
    <property type="entry name" value="CoA-transferase_III_domain"/>
</dbReference>
<dbReference type="PATRIC" id="fig|1114856.3.peg.3300"/>
<keyword evidence="1 3" id="KW-0808">Transferase</keyword>
<dbReference type="InterPro" id="IPR044855">
    <property type="entry name" value="CoA-Trfase_III_dom3_sf"/>
</dbReference>
<reference evidence="3 4" key="1">
    <citation type="journal article" date="2014" name="PLoS Genet.">
        <title>Phylogenetically driven sequencing of extremely halophilic archaea reveals strategies for static and dynamic osmo-response.</title>
        <authorList>
            <person name="Becker E.A."/>
            <person name="Seitzer P.M."/>
            <person name="Tritt A."/>
            <person name="Larsen D."/>
            <person name="Krusor M."/>
            <person name="Yao A.I."/>
            <person name="Wu D."/>
            <person name="Madern D."/>
            <person name="Eisen J.A."/>
            <person name="Darling A.E."/>
            <person name="Facciotti M.T."/>
        </authorList>
    </citation>
    <scope>NUCLEOTIDE SEQUENCE [LARGE SCALE GENOMIC DNA]</scope>
    <source>
        <strain evidence="3 4">GA33</strain>
    </source>
</reference>
<dbReference type="Pfam" id="PF02515">
    <property type="entry name" value="CoA_transf_3"/>
    <property type="match status" value="1"/>
</dbReference>
<comment type="caution">
    <text evidence="3">The sequence shown here is derived from an EMBL/GenBank/DDBJ whole genome shotgun (WGS) entry which is preliminary data.</text>
</comment>
<evidence type="ECO:0000313" key="3">
    <source>
        <dbReference type="EMBL" id="ELY38901.1"/>
    </source>
</evidence>
<dbReference type="Gene3D" id="3.30.1540.10">
    <property type="entry name" value="formyl-coa transferase, domain 3"/>
    <property type="match status" value="1"/>
</dbReference>
<proteinExistence type="predicted"/>
<accession>L9VPB0</accession>
<dbReference type="STRING" id="1114856.GCA_000383975_04302"/>
<dbReference type="SUPFAM" id="SSF89796">
    <property type="entry name" value="CoA-transferase family III (CaiB/BaiF)"/>
    <property type="match status" value="1"/>
</dbReference>
<dbReference type="eggNOG" id="arCOG02304">
    <property type="taxonomic scope" value="Archaea"/>
</dbReference>
<dbReference type="AlphaFoldDB" id="L9VPB0"/>
<sequence length="393" mass="43909">MQPLADITVIDATQALVGPMATQTFGDLGADVIKIERPGYGDLTRTYQPEYDKGLSAYFVSLNRNKRSLSLDLTSEEGQEVLHELIEEADIFMQNFSPGKAEEFDADHETLSALNDDLIYCDVSGYGSDSPYSDRKSFDIVLQGQSGMMSITGSSDQPARVGVSICDVSGAMTATYAILTSLYHREQTGEGQHIELSLYDTSFQWLLYHVTNYFVSGEVPERMGTKHPSLTPYQAVETADSYIIVGVISEGIWPNLCRALDHEEWIDDDRFATFKDRIEHREELDARLDTIFAELTTDEWIDHLREFDVPCSPVNDVEDVVNDPHIQGRDMIAEMEHPEHGTLKSPANPVNFSSLETTHERAPPNLGQHSAEVLGELGYSDDEIESLEDDEVI</sequence>
<dbReference type="RefSeq" id="WP_006091184.1">
    <property type="nucleotide sequence ID" value="NZ_AOHW01000040.1"/>
</dbReference>
<dbReference type="InterPro" id="IPR023606">
    <property type="entry name" value="CoA-Trfase_III_dom_1_sf"/>
</dbReference>
<dbReference type="OrthoDB" id="28444at2157"/>
<dbReference type="PANTHER" id="PTHR48207">
    <property type="entry name" value="SUCCINATE--HYDROXYMETHYLGLUTARATE COA-TRANSFERASE"/>
    <property type="match status" value="1"/>
</dbReference>
<dbReference type="Proteomes" id="UP000011599">
    <property type="component" value="Unassembled WGS sequence"/>
</dbReference>
<gene>
    <name evidence="3" type="ORF">C496_15957</name>
</gene>